<dbReference type="Gene3D" id="2.40.50.100">
    <property type="match status" value="1"/>
</dbReference>
<comment type="subcellular location">
    <subcellularLocation>
        <location evidence="1">Cell envelope</location>
    </subcellularLocation>
</comment>
<organism evidence="5 6">
    <name type="scientific">Romboutsia timonensis</name>
    <dbReference type="NCBI Taxonomy" id="1776391"/>
    <lineage>
        <taxon>Bacteria</taxon>
        <taxon>Bacillati</taxon>
        <taxon>Bacillota</taxon>
        <taxon>Clostridia</taxon>
        <taxon>Peptostreptococcales</taxon>
        <taxon>Peptostreptococcaceae</taxon>
        <taxon>Romboutsia</taxon>
    </lineage>
</organism>
<evidence type="ECO:0000313" key="6">
    <source>
        <dbReference type="Proteomes" id="UP000776700"/>
    </source>
</evidence>
<feature type="coiled-coil region" evidence="3">
    <location>
        <begin position="112"/>
        <end position="174"/>
    </location>
</feature>
<dbReference type="PANTHER" id="PTHR32347">
    <property type="entry name" value="EFFLUX SYSTEM COMPONENT YKNX-RELATED"/>
    <property type="match status" value="1"/>
</dbReference>
<keyword evidence="4" id="KW-0472">Membrane</keyword>
<dbReference type="Proteomes" id="UP000776700">
    <property type="component" value="Unassembled WGS sequence"/>
</dbReference>
<dbReference type="InterPro" id="IPR050465">
    <property type="entry name" value="UPF0194_transport"/>
</dbReference>
<dbReference type="InterPro" id="IPR011053">
    <property type="entry name" value="Single_hybrid_motif"/>
</dbReference>
<evidence type="ECO:0000256" key="2">
    <source>
        <dbReference type="ARBA" id="ARBA00023054"/>
    </source>
</evidence>
<dbReference type="EMBL" id="DYUB01000056">
    <property type="protein sequence ID" value="HJG95770.1"/>
    <property type="molecule type" value="Genomic_DNA"/>
</dbReference>
<keyword evidence="4" id="KW-1133">Transmembrane helix</keyword>
<reference evidence="5" key="1">
    <citation type="journal article" date="2021" name="PeerJ">
        <title>Extensive microbial diversity within the chicken gut microbiome revealed by metagenomics and culture.</title>
        <authorList>
            <person name="Gilroy R."/>
            <person name="Ravi A."/>
            <person name="Getino M."/>
            <person name="Pursley I."/>
            <person name="Horton D.L."/>
            <person name="Alikhan N.F."/>
            <person name="Baker D."/>
            <person name="Gharbi K."/>
            <person name="Hall N."/>
            <person name="Watson M."/>
            <person name="Adriaenssens E.M."/>
            <person name="Foster-Nyarko E."/>
            <person name="Jarju S."/>
            <person name="Secka A."/>
            <person name="Antonio M."/>
            <person name="Oren A."/>
            <person name="Chaudhuri R.R."/>
            <person name="La Ragione R."/>
            <person name="Hildebrand F."/>
            <person name="Pallen M.J."/>
        </authorList>
    </citation>
    <scope>NUCLEOTIDE SEQUENCE</scope>
    <source>
        <strain evidence="5">1277</strain>
    </source>
</reference>
<name>A0A921SZA3_9FIRM</name>
<reference evidence="5" key="2">
    <citation type="submission" date="2021-09" db="EMBL/GenBank/DDBJ databases">
        <authorList>
            <person name="Gilroy R."/>
        </authorList>
    </citation>
    <scope>NUCLEOTIDE SEQUENCE</scope>
    <source>
        <strain evidence="5">1277</strain>
    </source>
</reference>
<feature type="transmembrane region" description="Helical" evidence="4">
    <location>
        <begin position="7"/>
        <end position="24"/>
    </location>
</feature>
<dbReference type="GO" id="GO:0030313">
    <property type="term" value="C:cell envelope"/>
    <property type="evidence" value="ECO:0007669"/>
    <property type="project" value="UniProtKB-SubCell"/>
</dbReference>
<gene>
    <name evidence="5" type="ORF">K8V90_01555</name>
</gene>
<comment type="caution">
    <text evidence="5">The sequence shown here is derived from an EMBL/GenBank/DDBJ whole genome shotgun (WGS) entry which is preliminary data.</text>
</comment>
<dbReference type="Gene3D" id="1.10.287.470">
    <property type="entry name" value="Helix hairpin bin"/>
    <property type="match status" value="1"/>
</dbReference>
<keyword evidence="4" id="KW-0812">Transmembrane</keyword>
<feature type="non-terminal residue" evidence="5">
    <location>
        <position position="229"/>
    </location>
</feature>
<evidence type="ECO:0000313" key="5">
    <source>
        <dbReference type="EMBL" id="HJG95770.1"/>
    </source>
</evidence>
<protein>
    <submittedName>
        <fullName evidence="5">Biotin/lipoyl-binding protein</fullName>
    </submittedName>
</protein>
<proteinExistence type="predicted"/>
<dbReference type="SUPFAM" id="SSF51230">
    <property type="entry name" value="Single hybrid motif"/>
    <property type="match status" value="1"/>
</dbReference>
<evidence type="ECO:0000256" key="3">
    <source>
        <dbReference type="SAM" id="Coils"/>
    </source>
</evidence>
<sequence length="229" mass="25272">MIKGKNILIGMTIITIGFGGVYFVRKSQDKSTLVYNFQTVQIDYVNRSNIEKYRKFSGSVKGLQEEALSPTMPSNVLSINVKKGDAVKKDQVLMVLDSSSVDEQVCAAKDAYEKALSSKNSASNQLSQAQNQISQLDNNIKNEKSNLNSLQDDLKKSKNDLEKLKNDLESNEISQLEFQTKSLEISKKVDSISGKIQESSSKLGALEIQKSSIENGLSSFNTSSIDTQI</sequence>
<dbReference type="AlphaFoldDB" id="A0A921SZA3"/>
<keyword evidence="2 3" id="KW-0175">Coiled coil</keyword>
<accession>A0A921SZA3</accession>
<evidence type="ECO:0000256" key="1">
    <source>
        <dbReference type="ARBA" id="ARBA00004196"/>
    </source>
</evidence>
<evidence type="ECO:0000256" key="4">
    <source>
        <dbReference type="SAM" id="Phobius"/>
    </source>
</evidence>